<evidence type="ECO:0008006" key="3">
    <source>
        <dbReference type="Google" id="ProtNLM"/>
    </source>
</evidence>
<dbReference type="Proteomes" id="UP000295390">
    <property type="component" value="Unassembled WGS sequence"/>
</dbReference>
<dbReference type="AlphaFoldDB" id="A0A4V3D3A6"/>
<evidence type="ECO:0000313" key="1">
    <source>
        <dbReference type="EMBL" id="TDQ28834.1"/>
    </source>
</evidence>
<evidence type="ECO:0000313" key="2">
    <source>
        <dbReference type="Proteomes" id="UP000295390"/>
    </source>
</evidence>
<dbReference type="OrthoDB" id="921445at2"/>
<protein>
    <recommendedName>
        <fullName evidence="3">Outer membrane protein with beta-barrel domain</fullName>
    </recommendedName>
</protein>
<organism evidence="1 2">
    <name type="scientific">Tenacibaculum caenipelagi</name>
    <dbReference type="NCBI Taxonomy" id="1325435"/>
    <lineage>
        <taxon>Bacteria</taxon>
        <taxon>Pseudomonadati</taxon>
        <taxon>Bacteroidota</taxon>
        <taxon>Flavobacteriia</taxon>
        <taxon>Flavobacteriales</taxon>
        <taxon>Flavobacteriaceae</taxon>
        <taxon>Tenacibaculum</taxon>
    </lineage>
</organism>
<dbReference type="EMBL" id="SNYH01000002">
    <property type="protein sequence ID" value="TDQ28834.1"/>
    <property type="molecule type" value="Genomic_DNA"/>
</dbReference>
<reference evidence="1 2" key="1">
    <citation type="submission" date="2019-03" db="EMBL/GenBank/DDBJ databases">
        <title>Genomic Encyclopedia of Type Strains, Phase III (KMG-III): the genomes of soil and plant-associated and newly described type strains.</title>
        <authorList>
            <person name="Whitman W."/>
        </authorList>
    </citation>
    <scope>NUCLEOTIDE SEQUENCE [LARGE SCALE GENOMIC DNA]</scope>
    <source>
        <strain evidence="1 2">CECT 8283</strain>
    </source>
</reference>
<sequence>MKNTLLNLAMFIATVTCYAQITFEKGYFINNSGEKTECLIKNLDWKDNPTKFTYKLNSNSTAEITNIRSIQEFGIYNTSKYVRSTVEIDESSDNVNYLSDIKEPIFNTEELFLKVLVEGKANLFSYEKGNIKRFFFSSENTPIKPLVYKRYKVSSYQLGKNERYKQQLFTHLKCKKLSINDVKILKYNNKSLSKYFIKYNNCITPSSTKPSSNNNKPKRNAYKFTIKAGMNSSYFESGNSPSFYFGTIENSSFNEFKGFNLGMEIEYILPFNNDKWTLFIEPSYHLYKNSFNATDFSSSSILLPLGVKHYFFLNKNLSLYLSGAFNAEYVLDNNFTIGNLNLSPDVNLKTSIIYGIGFRYKKMKIETNYSRKKVYESLNPLNVLNINIGYTIN</sequence>
<dbReference type="RefSeq" id="WP_133535337.1">
    <property type="nucleotide sequence ID" value="NZ_SNYH01000002.1"/>
</dbReference>
<comment type="caution">
    <text evidence="1">The sequence shown here is derived from an EMBL/GenBank/DDBJ whole genome shotgun (WGS) entry which is preliminary data.</text>
</comment>
<gene>
    <name evidence="1" type="ORF">DFQ07_1215</name>
</gene>
<keyword evidence="2" id="KW-1185">Reference proteome</keyword>
<proteinExistence type="predicted"/>
<name>A0A4V3D3A6_9FLAO</name>
<accession>A0A4V3D3A6</accession>